<dbReference type="SUPFAM" id="SSF63829">
    <property type="entry name" value="Calcium-dependent phosphotriesterase"/>
    <property type="match status" value="1"/>
</dbReference>
<name>A0A5J5EYH0_9PEZI</name>
<dbReference type="Proteomes" id="UP000326924">
    <property type="component" value="Unassembled WGS sequence"/>
</dbReference>
<gene>
    <name evidence="1" type="ORF">FN846DRAFT_712351</name>
</gene>
<accession>A0A5J5EYH0</accession>
<dbReference type="AlphaFoldDB" id="A0A5J5EYH0"/>
<keyword evidence="2" id="KW-1185">Reference proteome</keyword>
<dbReference type="InParanoid" id="A0A5J5EYH0"/>
<sequence length="131" mass="14462">MEPFIIGTTYNLTTSFGIKILGDHIFICGGSSGTLFHFSLSSKKLIHRFHNYLSSDATFLNHLAIEHETGDILIVDSTDPTVWKVKGVQLGNSTIDRPLEAYLDLTDKVVYEAGLNGNGMAFLPRGQYIVL</sequence>
<evidence type="ECO:0000313" key="1">
    <source>
        <dbReference type="EMBL" id="KAA8906646.1"/>
    </source>
</evidence>
<dbReference type="EMBL" id="VXIS01000087">
    <property type="protein sequence ID" value="KAA8906646.1"/>
    <property type="molecule type" value="Genomic_DNA"/>
</dbReference>
<organism evidence="1 2">
    <name type="scientific">Sphaerosporella brunnea</name>
    <dbReference type="NCBI Taxonomy" id="1250544"/>
    <lineage>
        <taxon>Eukaryota</taxon>
        <taxon>Fungi</taxon>
        <taxon>Dikarya</taxon>
        <taxon>Ascomycota</taxon>
        <taxon>Pezizomycotina</taxon>
        <taxon>Pezizomycetes</taxon>
        <taxon>Pezizales</taxon>
        <taxon>Pyronemataceae</taxon>
        <taxon>Sphaerosporella</taxon>
    </lineage>
</organism>
<reference evidence="1 2" key="1">
    <citation type="submission" date="2019-09" db="EMBL/GenBank/DDBJ databases">
        <title>Draft genome of the ectomycorrhizal ascomycete Sphaerosporella brunnea.</title>
        <authorList>
            <consortium name="DOE Joint Genome Institute"/>
            <person name="Benucci G.M."/>
            <person name="Marozzi G."/>
            <person name="Antonielli L."/>
            <person name="Sanchez S."/>
            <person name="Marco P."/>
            <person name="Wang X."/>
            <person name="Falini L.B."/>
            <person name="Barry K."/>
            <person name="Haridas S."/>
            <person name="Lipzen A."/>
            <person name="Labutti K."/>
            <person name="Grigoriev I.V."/>
            <person name="Murat C."/>
            <person name="Martin F."/>
            <person name="Albertini E."/>
            <person name="Donnini D."/>
            <person name="Bonito G."/>
        </authorList>
    </citation>
    <scope>NUCLEOTIDE SEQUENCE [LARGE SCALE GENOMIC DNA]</scope>
    <source>
        <strain evidence="1 2">Sb_GMNB300</strain>
    </source>
</reference>
<comment type="caution">
    <text evidence="1">The sequence shown here is derived from an EMBL/GenBank/DDBJ whole genome shotgun (WGS) entry which is preliminary data.</text>
</comment>
<proteinExistence type="predicted"/>
<evidence type="ECO:0000313" key="2">
    <source>
        <dbReference type="Proteomes" id="UP000326924"/>
    </source>
</evidence>
<protein>
    <submittedName>
        <fullName evidence="1">Uncharacterized protein</fullName>
    </submittedName>
</protein>